<reference evidence="1 2" key="1">
    <citation type="submission" date="2014-10" db="EMBL/GenBank/DDBJ databases">
        <title>Genome sequence of Erwinia typographi M043b.</title>
        <authorList>
            <person name="Chan K.-G."/>
            <person name="Tan W.-S."/>
        </authorList>
    </citation>
    <scope>NUCLEOTIDE SEQUENCE [LARGE SCALE GENOMIC DNA]</scope>
    <source>
        <strain evidence="1 2">M043b</strain>
    </source>
</reference>
<dbReference type="CDD" id="cd14744">
    <property type="entry name" value="PAAR_CT_2"/>
    <property type="match status" value="1"/>
</dbReference>
<keyword evidence="2" id="KW-1185">Reference proteome</keyword>
<organism evidence="1 2">
    <name type="scientific">Erwinia typographi</name>
    <dbReference type="NCBI Taxonomy" id="371042"/>
    <lineage>
        <taxon>Bacteria</taxon>
        <taxon>Pseudomonadati</taxon>
        <taxon>Pseudomonadota</taxon>
        <taxon>Gammaproteobacteria</taxon>
        <taxon>Enterobacterales</taxon>
        <taxon>Erwiniaceae</taxon>
        <taxon>Erwinia</taxon>
    </lineage>
</organism>
<dbReference type="AlphaFoldDB" id="A0A0A3YI79"/>
<dbReference type="InterPro" id="IPR008727">
    <property type="entry name" value="PAAR_motif"/>
</dbReference>
<dbReference type="EMBL" id="JRUQ01000102">
    <property type="protein sequence ID" value="KGT86355.1"/>
    <property type="molecule type" value="Genomic_DNA"/>
</dbReference>
<name>A0A0A3YI79_9GAMM</name>
<dbReference type="eggNOG" id="COG4104">
    <property type="taxonomic scope" value="Bacteria"/>
</dbReference>
<gene>
    <name evidence="1" type="ORF">NG99_25995</name>
</gene>
<evidence type="ECO:0000313" key="1">
    <source>
        <dbReference type="EMBL" id="KGT86355.1"/>
    </source>
</evidence>
<dbReference type="Pfam" id="PF05488">
    <property type="entry name" value="PAAR_motif"/>
    <property type="match status" value="1"/>
</dbReference>
<evidence type="ECO:0008006" key="3">
    <source>
        <dbReference type="Google" id="ProtNLM"/>
    </source>
</evidence>
<protein>
    <recommendedName>
        <fullName evidence="3">PAAR repeat-containing protein</fullName>
    </recommendedName>
</protein>
<evidence type="ECO:0000313" key="2">
    <source>
        <dbReference type="Proteomes" id="UP000030351"/>
    </source>
</evidence>
<sequence length="84" mass="8447">MKGVIRLGDALTQGGCVTSASGAEFEGKSVMLLGDSAHCAAHGKTTAAEGHTSWMMNGRNVVVDSCRAQCGCAFISSLPDAGAS</sequence>
<accession>A0A0A3YI79</accession>
<dbReference type="Proteomes" id="UP000030351">
    <property type="component" value="Unassembled WGS sequence"/>
</dbReference>
<proteinExistence type="predicted"/>
<dbReference type="OrthoDB" id="6860016at2"/>
<dbReference type="STRING" id="371042.NG99_25995"/>
<comment type="caution">
    <text evidence="1">The sequence shown here is derived from an EMBL/GenBank/DDBJ whole genome shotgun (WGS) entry which is preliminary data.</text>
</comment>